<keyword evidence="2" id="KW-0238">DNA-binding</keyword>
<protein>
    <submittedName>
        <fullName evidence="5">Response regulator transcription factor</fullName>
    </submittedName>
</protein>
<dbReference type="Proteomes" id="UP001597131">
    <property type="component" value="Unassembled WGS sequence"/>
</dbReference>
<evidence type="ECO:0000313" key="5">
    <source>
        <dbReference type="EMBL" id="MFD1095514.1"/>
    </source>
</evidence>
<keyword evidence="3" id="KW-0804">Transcription</keyword>
<dbReference type="PANTHER" id="PTHR44688:SF16">
    <property type="entry name" value="DNA-BINDING TRANSCRIPTIONAL ACTIVATOR DEVR_DOSR"/>
    <property type="match status" value="1"/>
</dbReference>
<dbReference type="InterPro" id="IPR000792">
    <property type="entry name" value="Tscrpt_reg_LuxR_C"/>
</dbReference>
<dbReference type="PROSITE" id="PS50043">
    <property type="entry name" value="HTH_LUXR_2"/>
    <property type="match status" value="1"/>
</dbReference>
<dbReference type="Gene3D" id="3.30.450.20">
    <property type="entry name" value="PAS domain"/>
    <property type="match status" value="1"/>
</dbReference>
<keyword evidence="1" id="KW-0805">Transcription regulation</keyword>
<evidence type="ECO:0000256" key="1">
    <source>
        <dbReference type="ARBA" id="ARBA00023015"/>
    </source>
</evidence>
<dbReference type="CDD" id="cd06170">
    <property type="entry name" value="LuxR_C_like"/>
    <property type="match status" value="1"/>
</dbReference>
<dbReference type="SMART" id="SM00086">
    <property type="entry name" value="PAC"/>
    <property type="match status" value="1"/>
</dbReference>
<dbReference type="InterPro" id="IPR001610">
    <property type="entry name" value="PAC"/>
</dbReference>
<organism evidence="5 6">
    <name type="scientific">Salegentibacter chungangensis</name>
    <dbReference type="NCBI Taxonomy" id="1335724"/>
    <lineage>
        <taxon>Bacteria</taxon>
        <taxon>Pseudomonadati</taxon>
        <taxon>Bacteroidota</taxon>
        <taxon>Flavobacteriia</taxon>
        <taxon>Flavobacteriales</taxon>
        <taxon>Flavobacteriaceae</taxon>
        <taxon>Salegentibacter</taxon>
    </lineage>
</organism>
<dbReference type="Pfam" id="PF00196">
    <property type="entry name" value="GerE"/>
    <property type="match status" value="1"/>
</dbReference>
<dbReference type="PANTHER" id="PTHR44688">
    <property type="entry name" value="DNA-BINDING TRANSCRIPTIONAL ACTIVATOR DEVR_DOSR"/>
    <property type="match status" value="1"/>
</dbReference>
<comment type="caution">
    <text evidence="5">The sequence shown here is derived from an EMBL/GenBank/DDBJ whole genome shotgun (WGS) entry which is preliminary data.</text>
</comment>
<accession>A0ABW3NT73</accession>
<sequence length="267" mass="30953">MQKDLKKISDYWQEMYSRQVKEYRPFEISEDFKKFASIFALGNSYFYIVNLHNFELEYISESVKRFVNKDITDIDIKDLLKSVIPEELEIINYKSRVISDFYTNFLDKEEVLSYKNMFSYRMKDPGGQIRTMLYQAFPLSVLENGTPEHVFCIQTDVSHLKVTSTNTVSFIHMNGGESYLNVDISSGEFDPKTNEEDGNDFSELLTTREKEIVMRLSRGLNAEQIAEELNLSPHTIKTHRRNILEKSGCTNTTEVVAKCLINGIISP</sequence>
<gene>
    <name evidence="5" type="ORF">ACFQ3Q_07135</name>
</gene>
<proteinExistence type="predicted"/>
<dbReference type="SUPFAM" id="SSF46894">
    <property type="entry name" value="C-terminal effector domain of the bipartite response regulators"/>
    <property type="match status" value="1"/>
</dbReference>
<evidence type="ECO:0000256" key="3">
    <source>
        <dbReference type="ARBA" id="ARBA00023163"/>
    </source>
</evidence>
<dbReference type="RefSeq" id="WP_380744318.1">
    <property type="nucleotide sequence ID" value="NZ_JBHTLI010000001.1"/>
</dbReference>
<dbReference type="InterPro" id="IPR016032">
    <property type="entry name" value="Sig_transdc_resp-reg_C-effctor"/>
</dbReference>
<evidence type="ECO:0000259" key="4">
    <source>
        <dbReference type="PROSITE" id="PS50043"/>
    </source>
</evidence>
<dbReference type="InterPro" id="IPR036388">
    <property type="entry name" value="WH-like_DNA-bd_sf"/>
</dbReference>
<evidence type="ECO:0000256" key="2">
    <source>
        <dbReference type="ARBA" id="ARBA00023125"/>
    </source>
</evidence>
<dbReference type="EMBL" id="JBHTLI010000001">
    <property type="protein sequence ID" value="MFD1095514.1"/>
    <property type="molecule type" value="Genomic_DNA"/>
</dbReference>
<name>A0ABW3NT73_9FLAO</name>
<dbReference type="SMART" id="SM00421">
    <property type="entry name" value="HTH_LUXR"/>
    <property type="match status" value="1"/>
</dbReference>
<evidence type="ECO:0000313" key="6">
    <source>
        <dbReference type="Proteomes" id="UP001597131"/>
    </source>
</evidence>
<dbReference type="PRINTS" id="PR00038">
    <property type="entry name" value="HTHLUXR"/>
</dbReference>
<reference evidence="6" key="1">
    <citation type="journal article" date="2019" name="Int. J. Syst. Evol. Microbiol.">
        <title>The Global Catalogue of Microorganisms (GCM) 10K type strain sequencing project: providing services to taxonomists for standard genome sequencing and annotation.</title>
        <authorList>
            <consortium name="The Broad Institute Genomics Platform"/>
            <consortium name="The Broad Institute Genome Sequencing Center for Infectious Disease"/>
            <person name="Wu L."/>
            <person name="Ma J."/>
        </authorList>
    </citation>
    <scope>NUCLEOTIDE SEQUENCE [LARGE SCALE GENOMIC DNA]</scope>
    <source>
        <strain evidence="6">CCUG 64793</strain>
    </source>
</reference>
<dbReference type="PROSITE" id="PS00622">
    <property type="entry name" value="HTH_LUXR_1"/>
    <property type="match status" value="1"/>
</dbReference>
<feature type="domain" description="HTH luxR-type" evidence="4">
    <location>
        <begin position="198"/>
        <end position="263"/>
    </location>
</feature>
<dbReference type="Gene3D" id="1.10.10.10">
    <property type="entry name" value="Winged helix-like DNA-binding domain superfamily/Winged helix DNA-binding domain"/>
    <property type="match status" value="1"/>
</dbReference>
<keyword evidence="6" id="KW-1185">Reference proteome</keyword>